<accession>A0ABW1F694</accession>
<keyword evidence="6" id="KW-1185">Reference proteome</keyword>
<evidence type="ECO:0000256" key="2">
    <source>
        <dbReference type="ARBA" id="ARBA00022679"/>
    </source>
</evidence>
<evidence type="ECO:0000256" key="4">
    <source>
        <dbReference type="SAM" id="MobiDB-lite"/>
    </source>
</evidence>
<dbReference type="PROSITE" id="PS51681">
    <property type="entry name" value="SAM_MT_NNMT_PNMT_TEMT"/>
    <property type="match status" value="1"/>
</dbReference>
<evidence type="ECO:0000313" key="5">
    <source>
        <dbReference type="EMBL" id="MFC5888786.1"/>
    </source>
</evidence>
<sequence>MPTTNRELPWDALDPESYATYNYWPLRADDRQILAAVRDHFSGMIAGRAIRTLRGIDVGSGSNLYPALAMLPWCSRITLLEHGKRNVDWLQREVGQFSENWDEYWHVLSEHPAYRSVTDPRGRLARIARVVGGNLFSDLPVDSAEIGTMFFVAESVSGDRGEFSAALDRFTAALMPGAPFAVAFMENSLGYDVGDLRFPACAIGPDDVFAALSSQAASDLGVIRIEPPGAGPLRTGYTGMLLALGRKRVRGADPAERSTPSDPEAVPSLQLPGRRPAP</sequence>
<dbReference type="PANTHER" id="PTHR10867">
    <property type="entry name" value="NNMT/PNMT/TEMT FAMILY MEMBER"/>
    <property type="match status" value="1"/>
</dbReference>
<feature type="region of interest" description="Disordered" evidence="4">
    <location>
        <begin position="249"/>
        <end position="278"/>
    </location>
</feature>
<dbReference type="Gene3D" id="3.40.50.150">
    <property type="entry name" value="Vaccinia Virus protein VP39"/>
    <property type="match status" value="1"/>
</dbReference>
<dbReference type="GO" id="GO:0032259">
    <property type="term" value="P:methylation"/>
    <property type="evidence" value="ECO:0007669"/>
    <property type="project" value="UniProtKB-KW"/>
</dbReference>
<dbReference type="InterPro" id="IPR029063">
    <property type="entry name" value="SAM-dependent_MTases_sf"/>
</dbReference>
<dbReference type="EMBL" id="JBHSOD010000045">
    <property type="protein sequence ID" value="MFC5888786.1"/>
    <property type="molecule type" value="Genomic_DNA"/>
</dbReference>
<gene>
    <name evidence="5" type="ORF">ACFP0N_27845</name>
</gene>
<dbReference type="SUPFAM" id="SSF53335">
    <property type="entry name" value="S-adenosyl-L-methionine-dependent methyltransferases"/>
    <property type="match status" value="1"/>
</dbReference>
<proteinExistence type="predicted"/>
<dbReference type="NCBIfam" id="NF040568">
    <property type="entry name" value="SCO2525_fam"/>
    <property type="match status" value="1"/>
</dbReference>
<dbReference type="InterPro" id="IPR000940">
    <property type="entry name" value="NNMT_TEMT_trans"/>
</dbReference>
<keyword evidence="2" id="KW-0808">Transferase</keyword>
<protein>
    <submittedName>
        <fullName evidence="5">SCO2525 family SAM-dependent methyltransferase</fullName>
    </submittedName>
</protein>
<dbReference type="Proteomes" id="UP001596067">
    <property type="component" value="Unassembled WGS sequence"/>
</dbReference>
<keyword evidence="3" id="KW-0949">S-adenosyl-L-methionine</keyword>
<dbReference type="RefSeq" id="WP_313766850.1">
    <property type="nucleotide sequence ID" value="NZ_BAAAVH010000014.1"/>
</dbReference>
<evidence type="ECO:0000313" key="6">
    <source>
        <dbReference type="Proteomes" id="UP001596067"/>
    </source>
</evidence>
<evidence type="ECO:0000256" key="3">
    <source>
        <dbReference type="ARBA" id="ARBA00022691"/>
    </source>
</evidence>
<comment type="caution">
    <text evidence="5">The sequence shown here is derived from an EMBL/GenBank/DDBJ whole genome shotgun (WGS) entry which is preliminary data.</text>
</comment>
<dbReference type="Pfam" id="PF01234">
    <property type="entry name" value="NNMT_PNMT_TEMT"/>
    <property type="match status" value="1"/>
</dbReference>
<evidence type="ECO:0000256" key="1">
    <source>
        <dbReference type="ARBA" id="ARBA00022603"/>
    </source>
</evidence>
<dbReference type="GO" id="GO:0008168">
    <property type="term" value="F:methyltransferase activity"/>
    <property type="evidence" value="ECO:0007669"/>
    <property type="project" value="UniProtKB-KW"/>
</dbReference>
<dbReference type="PANTHER" id="PTHR10867:SF17">
    <property type="entry name" value="NICOTINAMIDE N-METHYLTRANSFERASE"/>
    <property type="match status" value="1"/>
</dbReference>
<keyword evidence="1 5" id="KW-0489">Methyltransferase</keyword>
<organism evidence="5 6">
    <name type="scientific">Kitasatospora aburaviensis</name>
    <dbReference type="NCBI Taxonomy" id="67265"/>
    <lineage>
        <taxon>Bacteria</taxon>
        <taxon>Bacillati</taxon>
        <taxon>Actinomycetota</taxon>
        <taxon>Actinomycetes</taxon>
        <taxon>Kitasatosporales</taxon>
        <taxon>Streptomycetaceae</taxon>
        <taxon>Kitasatospora</taxon>
    </lineage>
</organism>
<reference evidence="6" key="1">
    <citation type="journal article" date="2019" name="Int. J. Syst. Evol. Microbiol.">
        <title>The Global Catalogue of Microorganisms (GCM) 10K type strain sequencing project: providing services to taxonomists for standard genome sequencing and annotation.</title>
        <authorList>
            <consortium name="The Broad Institute Genomics Platform"/>
            <consortium name="The Broad Institute Genome Sequencing Center for Infectious Disease"/>
            <person name="Wu L."/>
            <person name="Ma J."/>
        </authorList>
    </citation>
    <scope>NUCLEOTIDE SEQUENCE [LARGE SCALE GENOMIC DNA]</scope>
    <source>
        <strain evidence="6">CGMCC 4.1469</strain>
    </source>
</reference>
<name>A0ABW1F694_9ACTN</name>